<name>A0A0A7RGQ5_9LACO</name>
<evidence type="ECO:0000313" key="12">
    <source>
        <dbReference type="EMBL" id="AJA34405.1"/>
    </source>
</evidence>
<evidence type="ECO:0000256" key="3">
    <source>
        <dbReference type="ARBA" id="ARBA00011049"/>
    </source>
</evidence>
<dbReference type="Gene3D" id="3.40.1550.10">
    <property type="entry name" value="CheC-like"/>
    <property type="match status" value="1"/>
</dbReference>
<comment type="subcellular location">
    <subcellularLocation>
        <location evidence="1">Bacterial flagellum basal body</location>
    </subcellularLocation>
    <subcellularLocation>
        <location evidence="2">Cell membrane</location>
        <topology evidence="2">Peripheral membrane protein</topology>
    </subcellularLocation>
</comment>
<dbReference type="SUPFAM" id="SSF101801">
    <property type="entry name" value="Surface presentation of antigens (SPOA)"/>
    <property type="match status" value="1"/>
</dbReference>
<dbReference type="Pfam" id="PF02154">
    <property type="entry name" value="FliM"/>
    <property type="match status" value="2"/>
</dbReference>
<keyword evidence="12" id="KW-0282">Flagellum</keyword>
<dbReference type="GO" id="GO:0009425">
    <property type="term" value="C:bacterial-type flagellum basal body"/>
    <property type="evidence" value="ECO:0007669"/>
    <property type="project" value="UniProtKB-SubCell"/>
</dbReference>
<dbReference type="Pfam" id="PF01052">
    <property type="entry name" value="FliMN_C"/>
    <property type="match status" value="1"/>
</dbReference>
<dbReference type="PIRSF" id="PIRSF002888">
    <property type="entry name" value="FliM"/>
    <property type="match status" value="1"/>
</dbReference>
<evidence type="ECO:0000259" key="11">
    <source>
        <dbReference type="Pfam" id="PF01052"/>
    </source>
</evidence>
<feature type="region of interest" description="Disordered" evidence="10">
    <location>
        <begin position="141"/>
        <end position="187"/>
    </location>
</feature>
<evidence type="ECO:0000256" key="4">
    <source>
        <dbReference type="ARBA" id="ARBA00021898"/>
    </source>
</evidence>
<dbReference type="AlphaFoldDB" id="A0A0A7RGQ5"/>
<gene>
    <name evidence="12" type="primary">fliM</name>
</gene>
<accession>A0A0A7RGQ5</accession>
<keyword evidence="7" id="KW-0283">Flagellar rotation</keyword>
<organism evidence="12">
    <name type="scientific">Liquorilactobacillus uvarum</name>
    <dbReference type="NCBI Taxonomy" id="303240"/>
    <lineage>
        <taxon>Bacteria</taxon>
        <taxon>Bacillati</taxon>
        <taxon>Bacillota</taxon>
        <taxon>Bacilli</taxon>
        <taxon>Lactobacillales</taxon>
        <taxon>Lactobacillaceae</taxon>
        <taxon>Liquorilactobacillus</taxon>
    </lineage>
</organism>
<keyword evidence="8" id="KW-0472">Membrane</keyword>
<dbReference type="GO" id="GO:0003774">
    <property type="term" value="F:cytoskeletal motor activity"/>
    <property type="evidence" value="ECO:0007669"/>
    <property type="project" value="InterPro"/>
</dbReference>
<dbReference type="CDD" id="cd17908">
    <property type="entry name" value="FliM"/>
    <property type="match status" value="1"/>
</dbReference>
<evidence type="ECO:0000256" key="8">
    <source>
        <dbReference type="ARBA" id="ARBA00023136"/>
    </source>
</evidence>
<dbReference type="InterPro" id="IPR001543">
    <property type="entry name" value="FliN-like_C"/>
</dbReference>
<comment type="similarity">
    <text evidence="3">Belongs to the FliM family.</text>
</comment>
<dbReference type="SUPFAM" id="SSF103039">
    <property type="entry name" value="CheC-like"/>
    <property type="match status" value="2"/>
</dbReference>
<evidence type="ECO:0000256" key="1">
    <source>
        <dbReference type="ARBA" id="ARBA00004117"/>
    </source>
</evidence>
<evidence type="ECO:0000256" key="9">
    <source>
        <dbReference type="ARBA" id="ARBA00023143"/>
    </source>
</evidence>
<dbReference type="InterPro" id="IPR001689">
    <property type="entry name" value="Flag_FliM"/>
</dbReference>
<dbReference type="InterPro" id="IPR036429">
    <property type="entry name" value="SpoA-like_sf"/>
</dbReference>
<dbReference type="PANTHER" id="PTHR30034">
    <property type="entry name" value="FLAGELLAR MOTOR SWITCH PROTEIN FLIM"/>
    <property type="match status" value="1"/>
</dbReference>
<dbReference type="Gene3D" id="2.30.330.10">
    <property type="entry name" value="SpoA-like"/>
    <property type="match status" value="1"/>
</dbReference>
<dbReference type="PRINTS" id="PR00955">
    <property type="entry name" value="FLGMOTORFLIM"/>
</dbReference>
<keyword evidence="12" id="KW-0966">Cell projection</keyword>
<dbReference type="GO" id="GO:0071978">
    <property type="term" value="P:bacterial-type flagellum-dependent swarming motility"/>
    <property type="evidence" value="ECO:0007669"/>
    <property type="project" value="TreeGrafter"/>
</dbReference>
<evidence type="ECO:0000256" key="2">
    <source>
        <dbReference type="ARBA" id="ARBA00004202"/>
    </source>
</evidence>
<dbReference type="GO" id="GO:0050918">
    <property type="term" value="P:positive chemotaxis"/>
    <property type="evidence" value="ECO:0007669"/>
    <property type="project" value="TreeGrafter"/>
</dbReference>
<dbReference type="GO" id="GO:0005886">
    <property type="term" value="C:plasma membrane"/>
    <property type="evidence" value="ECO:0007669"/>
    <property type="project" value="UniProtKB-SubCell"/>
</dbReference>
<evidence type="ECO:0000256" key="7">
    <source>
        <dbReference type="ARBA" id="ARBA00022779"/>
    </source>
</evidence>
<keyword evidence="9" id="KW-0975">Bacterial flagellum</keyword>
<dbReference type="RefSeq" id="WP_057736922.1">
    <property type="nucleotide sequence ID" value="NZ_JAPVQW010000001.1"/>
</dbReference>
<protein>
    <recommendedName>
        <fullName evidence="4">Flagellar motor switch protein FliM</fullName>
    </recommendedName>
</protein>
<keyword evidence="12" id="KW-0969">Cilium</keyword>
<feature type="domain" description="Flagellar motor switch protein FliN-like C-terminal" evidence="11">
    <location>
        <begin position="300"/>
        <end position="369"/>
    </location>
</feature>
<evidence type="ECO:0000256" key="5">
    <source>
        <dbReference type="ARBA" id="ARBA00022475"/>
    </source>
</evidence>
<keyword evidence="5" id="KW-1003">Cell membrane</keyword>
<evidence type="ECO:0000256" key="6">
    <source>
        <dbReference type="ARBA" id="ARBA00022500"/>
    </source>
</evidence>
<dbReference type="EMBL" id="KM886872">
    <property type="protein sequence ID" value="AJA34405.1"/>
    <property type="molecule type" value="Genomic_DNA"/>
</dbReference>
<dbReference type="PANTHER" id="PTHR30034:SF6">
    <property type="entry name" value="YOP PROTEINS TRANSLOCATION PROTEIN Q"/>
    <property type="match status" value="1"/>
</dbReference>
<evidence type="ECO:0000256" key="10">
    <source>
        <dbReference type="SAM" id="MobiDB-lite"/>
    </source>
</evidence>
<sequence length="375" mass="42551">MDQVLTQQEIDALLNAMSTGEIDQEKIEEENDAAKVKSYDFRRPTKLSKEYVNTLHMIFEDFSKMGSNVLSTQLRANVRLQLAAIEQVSYDEFIHSIPRVTLLGLFHSEPLKGIQIIEMNQQLCMKLIEMLCGGVDMVTQEQKHDEEDKNKSADKKETTTDKKEEVATKSTEEHKDAEEQEGKRKAHDKKGFTDIELAVLEEVVKGLTDVFQNSWKEIVELDTTLDGLDTNPQLLQNMSPNEPVVLSTFTINVGDTSTFINLCIPYVFFEGITDKLSFGNWFDSSQKFDRNDERELRKGLNGVDMDIEVLLGESEMELSDFLHLEVGDVIKLDSKIAEPLDAFIEGQPFYSVKPGKKNGQLAVELIDKLEGEQDE</sequence>
<reference evidence="12" key="1">
    <citation type="journal article" date="2014" name="Appl. Environ. Microbiol.">
        <title>Detection and genomic characterization of motility in Lactobacillus curvatus: confirmation of motility in a species outside the Lactobacillus salivarius clade.</title>
        <authorList>
            <person name="Cousin F.J."/>
            <person name="Lynch S.M."/>
            <person name="Harris H.M."/>
            <person name="McCann A."/>
            <person name="Lynch D.B."/>
            <person name="Neville B.A."/>
            <person name="Irisawa T."/>
            <person name="Okada S."/>
            <person name="Endo A."/>
            <person name="O'Toole P.W."/>
        </authorList>
    </citation>
    <scope>NUCLEOTIDE SEQUENCE</scope>
    <source>
        <strain evidence="12">DSM 19971</strain>
    </source>
</reference>
<keyword evidence="6" id="KW-0145">Chemotaxis</keyword>
<dbReference type="InterPro" id="IPR028976">
    <property type="entry name" value="CheC-like_sf"/>
</dbReference>
<proteinExistence type="inferred from homology"/>